<dbReference type="Pfam" id="PF03466">
    <property type="entry name" value="LysR_substrate"/>
    <property type="match status" value="1"/>
</dbReference>
<proteinExistence type="inferred from homology"/>
<name>A0ABW1T6Q6_9LACO</name>
<feature type="domain" description="HTH lysR-type" evidence="5">
    <location>
        <begin position="1"/>
        <end position="60"/>
    </location>
</feature>
<dbReference type="InterPro" id="IPR036390">
    <property type="entry name" value="WH_DNA-bd_sf"/>
</dbReference>
<sequence length="303" mass="34141">MNTKDLAYFKALVEKRNYTSVAKAFNVSQPTITQAVKRLEREFKDELVHVDRTHSQTEITRAGLLLYEKASAITANLNLAHQEIENAKLSRIRFGLPPIIGSLYFPSLAGQLLKNRLLQRLNVVETGSGGLLTAVKEGTIDIALLASVLPLHDPLLNVKHLGSRPFVIVVSRQHRLANQNNVYFKELANEEFIMLNYKFVHPKAFKAFSQFAGVNPPIIYKTPDILWITSLVKENLGISLLVHDVISPADKESLACLTILDPLPERFNISIVTWQGYILTADEKRFIKVLKQLKISQNGDYQN</sequence>
<evidence type="ECO:0000313" key="6">
    <source>
        <dbReference type="EMBL" id="MFC6253736.1"/>
    </source>
</evidence>
<dbReference type="SUPFAM" id="SSF53850">
    <property type="entry name" value="Periplasmic binding protein-like II"/>
    <property type="match status" value="1"/>
</dbReference>
<evidence type="ECO:0000256" key="4">
    <source>
        <dbReference type="ARBA" id="ARBA00023163"/>
    </source>
</evidence>
<keyword evidence="2" id="KW-0805">Transcription regulation</keyword>
<dbReference type="RefSeq" id="WP_137630201.1">
    <property type="nucleotide sequence ID" value="NZ_BJDO01000005.1"/>
</dbReference>
<dbReference type="EMBL" id="JBHSSA010000035">
    <property type="protein sequence ID" value="MFC6253736.1"/>
    <property type="molecule type" value="Genomic_DNA"/>
</dbReference>
<comment type="similarity">
    <text evidence="1">Belongs to the LysR transcriptional regulatory family.</text>
</comment>
<dbReference type="Gene3D" id="1.10.10.10">
    <property type="entry name" value="Winged helix-like DNA-binding domain superfamily/Winged helix DNA-binding domain"/>
    <property type="match status" value="1"/>
</dbReference>
<dbReference type="PANTHER" id="PTHR30419:SF8">
    <property type="entry name" value="NITROGEN ASSIMILATION TRANSCRIPTIONAL ACTIVATOR-RELATED"/>
    <property type="match status" value="1"/>
</dbReference>
<dbReference type="PROSITE" id="PS50931">
    <property type="entry name" value="HTH_LYSR"/>
    <property type="match status" value="1"/>
</dbReference>
<accession>A0ABW1T6Q6</accession>
<dbReference type="Gene3D" id="3.40.190.290">
    <property type="match status" value="1"/>
</dbReference>
<gene>
    <name evidence="6" type="ORF">ACFP1H_03950</name>
</gene>
<dbReference type="SUPFAM" id="SSF46785">
    <property type="entry name" value="Winged helix' DNA-binding domain"/>
    <property type="match status" value="1"/>
</dbReference>
<reference evidence="7" key="1">
    <citation type="journal article" date="2019" name="Int. J. Syst. Evol. Microbiol.">
        <title>The Global Catalogue of Microorganisms (GCM) 10K type strain sequencing project: providing services to taxonomists for standard genome sequencing and annotation.</title>
        <authorList>
            <consortium name="The Broad Institute Genomics Platform"/>
            <consortium name="The Broad Institute Genome Sequencing Center for Infectious Disease"/>
            <person name="Wu L."/>
            <person name="Ma J."/>
        </authorList>
    </citation>
    <scope>NUCLEOTIDE SEQUENCE [LARGE SCALE GENOMIC DNA]</scope>
    <source>
        <strain evidence="7">CCM 8950</strain>
    </source>
</reference>
<dbReference type="InterPro" id="IPR000847">
    <property type="entry name" value="LysR_HTH_N"/>
</dbReference>
<dbReference type="PANTHER" id="PTHR30419">
    <property type="entry name" value="HTH-TYPE TRANSCRIPTIONAL REGULATOR YBHD"/>
    <property type="match status" value="1"/>
</dbReference>
<keyword evidence="7" id="KW-1185">Reference proteome</keyword>
<dbReference type="InterPro" id="IPR036388">
    <property type="entry name" value="WH-like_DNA-bd_sf"/>
</dbReference>
<evidence type="ECO:0000259" key="5">
    <source>
        <dbReference type="PROSITE" id="PS50931"/>
    </source>
</evidence>
<comment type="caution">
    <text evidence="6">The sequence shown here is derived from an EMBL/GenBank/DDBJ whole genome shotgun (WGS) entry which is preliminary data.</text>
</comment>
<evidence type="ECO:0000313" key="7">
    <source>
        <dbReference type="Proteomes" id="UP001596190"/>
    </source>
</evidence>
<evidence type="ECO:0000256" key="1">
    <source>
        <dbReference type="ARBA" id="ARBA00009437"/>
    </source>
</evidence>
<keyword evidence="3" id="KW-0238">DNA-binding</keyword>
<dbReference type="InterPro" id="IPR050950">
    <property type="entry name" value="HTH-type_LysR_regulators"/>
</dbReference>
<organism evidence="6 7">
    <name type="scientific">Secundilactobacillus hailunensis</name>
    <dbReference type="NCBI Taxonomy" id="2559923"/>
    <lineage>
        <taxon>Bacteria</taxon>
        <taxon>Bacillati</taxon>
        <taxon>Bacillota</taxon>
        <taxon>Bacilli</taxon>
        <taxon>Lactobacillales</taxon>
        <taxon>Lactobacillaceae</taxon>
        <taxon>Secundilactobacillus</taxon>
    </lineage>
</organism>
<keyword evidence="4" id="KW-0804">Transcription</keyword>
<dbReference type="Proteomes" id="UP001596190">
    <property type="component" value="Unassembled WGS sequence"/>
</dbReference>
<dbReference type="Pfam" id="PF00126">
    <property type="entry name" value="HTH_1"/>
    <property type="match status" value="1"/>
</dbReference>
<dbReference type="InterPro" id="IPR005119">
    <property type="entry name" value="LysR_subst-bd"/>
</dbReference>
<protein>
    <submittedName>
        <fullName evidence="6">LysR family transcriptional regulator</fullName>
    </submittedName>
</protein>
<evidence type="ECO:0000256" key="2">
    <source>
        <dbReference type="ARBA" id="ARBA00023015"/>
    </source>
</evidence>
<evidence type="ECO:0000256" key="3">
    <source>
        <dbReference type="ARBA" id="ARBA00023125"/>
    </source>
</evidence>